<evidence type="ECO:0000313" key="5">
    <source>
        <dbReference type="Proteomes" id="UP001224392"/>
    </source>
</evidence>
<dbReference type="InterPro" id="IPR007525">
    <property type="entry name" value="FrhB_FdhB_C"/>
</dbReference>
<comment type="caution">
    <text evidence="4">The sequence shown here is derived from an EMBL/GenBank/DDBJ whole genome shotgun (WGS) entry which is preliminary data.</text>
</comment>
<proteinExistence type="predicted"/>
<reference evidence="4 5" key="1">
    <citation type="submission" date="2023-04" db="EMBL/GenBank/DDBJ databases">
        <title>Marinobulbifer ophiurae gen. nov., sp. Nov., isolate from tissue of brittle star Ophioplocus japonicus.</title>
        <authorList>
            <person name="Kawano K."/>
            <person name="Sawayama S."/>
            <person name="Nakagawa S."/>
        </authorList>
    </citation>
    <scope>NUCLEOTIDE SEQUENCE [LARGE SCALE GENOMIC DNA]</scope>
    <source>
        <strain evidence="4 5">NKW57</strain>
    </source>
</reference>
<feature type="compositionally biased region" description="Polar residues" evidence="1">
    <location>
        <begin position="140"/>
        <end position="157"/>
    </location>
</feature>
<evidence type="ECO:0000256" key="1">
    <source>
        <dbReference type="SAM" id="MobiDB-lite"/>
    </source>
</evidence>
<evidence type="ECO:0000259" key="2">
    <source>
        <dbReference type="Pfam" id="PF04422"/>
    </source>
</evidence>
<feature type="domain" description="Coenzyme F420 hydrogenase/dehydrogenase beta subunit C-terminal" evidence="3">
    <location>
        <begin position="179"/>
        <end position="342"/>
    </location>
</feature>
<keyword evidence="5" id="KW-1185">Reference proteome</keyword>
<dbReference type="Proteomes" id="UP001224392">
    <property type="component" value="Unassembled WGS sequence"/>
</dbReference>
<gene>
    <name evidence="4" type="ORF">MNKW57_20700</name>
</gene>
<dbReference type="EMBL" id="BSYJ01000004">
    <property type="protein sequence ID" value="GMG87749.1"/>
    <property type="molecule type" value="Genomic_DNA"/>
</dbReference>
<evidence type="ECO:0000313" key="4">
    <source>
        <dbReference type="EMBL" id="GMG87749.1"/>
    </source>
</evidence>
<dbReference type="InterPro" id="IPR007516">
    <property type="entry name" value="Co_F420_Hydgase/DH_bsu_N"/>
</dbReference>
<organism evidence="4 5">
    <name type="scientific">Biformimicrobium ophioploci</name>
    <dbReference type="NCBI Taxonomy" id="3036711"/>
    <lineage>
        <taxon>Bacteria</taxon>
        <taxon>Pseudomonadati</taxon>
        <taxon>Pseudomonadota</taxon>
        <taxon>Gammaproteobacteria</taxon>
        <taxon>Cellvibrionales</taxon>
        <taxon>Microbulbiferaceae</taxon>
        <taxon>Biformimicrobium</taxon>
    </lineage>
</organism>
<dbReference type="PANTHER" id="PTHR31332">
    <property type="entry name" value="7-HYDROXYMETHYL CHLOROPHYLL A REDUCTASE, CHLOROPLASTIC"/>
    <property type="match status" value="1"/>
</dbReference>
<dbReference type="InterPro" id="IPR045220">
    <property type="entry name" value="FRHB/FDHB/HCAR-like"/>
</dbReference>
<protein>
    <submittedName>
        <fullName evidence="4">Coenzyme F420 hydrogenase/dehydrogenase, beta subunit C-terminal domain</fullName>
    </submittedName>
</protein>
<sequence length="435" mass="47049">MHLFKNIRSIEDVRQSHLCTGCGICAALEPERYQIQDFDDEGLRPVVLPGAPEANGKALAACPGFRLDRRTLIASDRCDPDLLPDWGPVERVAEAYAADPTMRFEGSSGGAATAIASYCLQQAGMLAVLHTAADPHKPYANQSRVSEDASTLRSSAGSRYAPSAPCAKLTELGKHGKGVFIGKPCDVAAIYRAGLQDQRLQDSIGVTISIFCAGVPSTAGALALAHESGAPSSHSIKALRFRGKGWPGNWKLDYVDTGGSAQSHSMSYQESWEYLQRYRQWRCYICPDHTGEFSDISVGDPWYRPIKPGEAGSSLVIARTERGAEILEGAIRAGFLKVTREDKAMLPDSQPNLLKTRGALWGRLVTLRVLGAAAPVYHGFHLVGAFFRYCTPGEKISSILGTVKRFVRKRLYQPAGSIISKPEPATQAQDEAGVS</sequence>
<dbReference type="Pfam" id="PF04432">
    <property type="entry name" value="FrhB_FdhB_C"/>
    <property type="match status" value="1"/>
</dbReference>
<feature type="region of interest" description="Disordered" evidence="1">
    <location>
        <begin position="139"/>
        <end position="162"/>
    </location>
</feature>
<evidence type="ECO:0000259" key="3">
    <source>
        <dbReference type="Pfam" id="PF04432"/>
    </source>
</evidence>
<dbReference type="RefSeq" id="WP_285764369.1">
    <property type="nucleotide sequence ID" value="NZ_BSYJ01000004.1"/>
</dbReference>
<feature type="domain" description="Coenzyme F420 hydrogenase/dehydrogenase beta subunit N-terminal" evidence="2">
    <location>
        <begin position="94"/>
        <end position="169"/>
    </location>
</feature>
<accession>A0ABQ6M084</accession>
<name>A0ABQ6M084_9GAMM</name>
<dbReference type="PANTHER" id="PTHR31332:SF0">
    <property type="entry name" value="7-HYDROXYMETHYL CHLOROPHYLL A REDUCTASE, CHLOROPLASTIC"/>
    <property type="match status" value="1"/>
</dbReference>
<dbReference type="Pfam" id="PF04422">
    <property type="entry name" value="FrhB_FdhB_N"/>
    <property type="match status" value="1"/>
</dbReference>